<comment type="caution">
    <text evidence="2">The sequence shown here is derived from an EMBL/GenBank/DDBJ whole genome shotgun (WGS) entry which is preliminary data.</text>
</comment>
<name>A0A1A6HEP1_NEOLE</name>
<proteinExistence type="predicted"/>
<dbReference type="EMBL" id="LZPO01034771">
    <property type="protein sequence ID" value="OBS77048.1"/>
    <property type="molecule type" value="Genomic_DNA"/>
</dbReference>
<accession>A0A1A6HEP1</accession>
<protein>
    <submittedName>
        <fullName evidence="2">Uncharacterized protein</fullName>
    </submittedName>
</protein>
<sequence>MNSLSCQQKRLDNLGKMMSASRSPGEEAKKLWLKLVDKGAYEPKILSQKKICQLASQDTNDPGNEKRKRRQEPILSPELCFGVRIPS</sequence>
<keyword evidence="3" id="KW-1185">Reference proteome</keyword>
<dbReference type="Proteomes" id="UP000092124">
    <property type="component" value="Unassembled WGS sequence"/>
</dbReference>
<feature type="non-terminal residue" evidence="2">
    <location>
        <position position="87"/>
    </location>
</feature>
<organism evidence="2 3">
    <name type="scientific">Neotoma lepida</name>
    <name type="common">Desert woodrat</name>
    <dbReference type="NCBI Taxonomy" id="56216"/>
    <lineage>
        <taxon>Eukaryota</taxon>
        <taxon>Metazoa</taxon>
        <taxon>Chordata</taxon>
        <taxon>Craniata</taxon>
        <taxon>Vertebrata</taxon>
        <taxon>Euteleostomi</taxon>
        <taxon>Mammalia</taxon>
        <taxon>Eutheria</taxon>
        <taxon>Euarchontoglires</taxon>
        <taxon>Glires</taxon>
        <taxon>Rodentia</taxon>
        <taxon>Myomorpha</taxon>
        <taxon>Muroidea</taxon>
        <taxon>Cricetidae</taxon>
        <taxon>Neotominae</taxon>
        <taxon>Neotoma</taxon>
    </lineage>
</organism>
<dbReference type="AlphaFoldDB" id="A0A1A6HEP1"/>
<evidence type="ECO:0000256" key="1">
    <source>
        <dbReference type="SAM" id="MobiDB-lite"/>
    </source>
</evidence>
<feature type="region of interest" description="Disordered" evidence="1">
    <location>
        <begin position="55"/>
        <end position="75"/>
    </location>
</feature>
<evidence type="ECO:0000313" key="2">
    <source>
        <dbReference type="EMBL" id="OBS77048.1"/>
    </source>
</evidence>
<reference evidence="2 3" key="1">
    <citation type="submission" date="2016-06" db="EMBL/GenBank/DDBJ databases">
        <title>The Draft Genome Sequence and Annotation of the Desert Woodrat Neotoma lepida.</title>
        <authorList>
            <person name="Campbell M."/>
            <person name="Oakeson K.F."/>
            <person name="Yandell M."/>
            <person name="Halpert J.R."/>
            <person name="Dearing D."/>
        </authorList>
    </citation>
    <scope>NUCLEOTIDE SEQUENCE [LARGE SCALE GENOMIC DNA]</scope>
    <source>
        <strain evidence="2">417</strain>
        <tissue evidence="2">Liver</tissue>
    </source>
</reference>
<evidence type="ECO:0000313" key="3">
    <source>
        <dbReference type="Proteomes" id="UP000092124"/>
    </source>
</evidence>
<gene>
    <name evidence="2" type="ORF">A6R68_16513</name>
</gene>